<name>A0A239GHC0_9BACT</name>
<dbReference type="AlphaFoldDB" id="A0A239GHC0"/>
<evidence type="ECO:0000313" key="2">
    <source>
        <dbReference type="EMBL" id="SNS68441.1"/>
    </source>
</evidence>
<protein>
    <recommendedName>
        <fullName evidence="4">HEAT repeat-containing protein</fullName>
    </recommendedName>
</protein>
<evidence type="ECO:0000313" key="3">
    <source>
        <dbReference type="Proteomes" id="UP000198432"/>
    </source>
</evidence>
<dbReference type="SUPFAM" id="SSF48371">
    <property type="entry name" value="ARM repeat"/>
    <property type="match status" value="1"/>
</dbReference>
<proteinExistence type="predicted"/>
<gene>
    <name evidence="2" type="ORF">SAMN06296052_11160</name>
</gene>
<evidence type="ECO:0008006" key="4">
    <source>
        <dbReference type="Google" id="ProtNLM"/>
    </source>
</evidence>
<accession>A0A239GHC0</accession>
<organism evidence="2 3">
    <name type="scientific">Pontibacter ummariensis</name>
    <dbReference type="NCBI Taxonomy" id="1610492"/>
    <lineage>
        <taxon>Bacteria</taxon>
        <taxon>Pseudomonadati</taxon>
        <taxon>Bacteroidota</taxon>
        <taxon>Cytophagia</taxon>
        <taxon>Cytophagales</taxon>
        <taxon>Hymenobacteraceae</taxon>
        <taxon>Pontibacter</taxon>
    </lineage>
</organism>
<dbReference type="EMBL" id="FZOQ01000011">
    <property type="protein sequence ID" value="SNS68441.1"/>
    <property type="molecule type" value="Genomic_DNA"/>
</dbReference>
<dbReference type="InterPro" id="IPR016024">
    <property type="entry name" value="ARM-type_fold"/>
</dbReference>
<sequence>MQTLQADLAFWVDTATMPRLVKVNFMIAALFLGIALLLFLFIVLSRYRDGVRLRKYKWMEEKAQAYITSYLFDEEENVESPEDFRRKYLTNSFRRQVFMQNLILLHKNLLGETSDKLSQLYQRLGLLQHSKQKLYASKWNTIAEGIGELTEMGVQQEKGLIRSFINHPHPILRSEAQAALVRLDIDAPFSFLNDLAEPLTDWEQLQLARAAQKAHLIKLPDFSRWLTKQEESIVIFSIRMIVQYAQHQAEPALLRLLHHPSPNLRKEVFLALRQLETFAAAEQLMALYPNETPENKAEILKTLPVITFEETFTAFQRGIQQAENEGLAATRVALQAAEPA</sequence>
<dbReference type="Gene3D" id="1.25.10.10">
    <property type="entry name" value="Leucine-rich Repeat Variant"/>
    <property type="match status" value="1"/>
</dbReference>
<keyword evidence="3" id="KW-1185">Reference proteome</keyword>
<keyword evidence="1" id="KW-1133">Transmembrane helix</keyword>
<keyword evidence="1" id="KW-0472">Membrane</keyword>
<evidence type="ECO:0000256" key="1">
    <source>
        <dbReference type="SAM" id="Phobius"/>
    </source>
</evidence>
<dbReference type="InterPro" id="IPR011989">
    <property type="entry name" value="ARM-like"/>
</dbReference>
<reference evidence="3" key="1">
    <citation type="submission" date="2017-06" db="EMBL/GenBank/DDBJ databases">
        <authorList>
            <person name="Varghese N."/>
            <person name="Submissions S."/>
        </authorList>
    </citation>
    <scope>NUCLEOTIDE SEQUENCE [LARGE SCALE GENOMIC DNA]</scope>
    <source>
        <strain evidence="3">NKM1</strain>
    </source>
</reference>
<feature type="transmembrane region" description="Helical" evidence="1">
    <location>
        <begin position="25"/>
        <end position="47"/>
    </location>
</feature>
<dbReference type="Proteomes" id="UP000198432">
    <property type="component" value="Unassembled WGS sequence"/>
</dbReference>
<dbReference type="RefSeq" id="WP_089319622.1">
    <property type="nucleotide sequence ID" value="NZ_FZOQ01000011.1"/>
</dbReference>
<keyword evidence="1" id="KW-0812">Transmembrane</keyword>
<dbReference type="OrthoDB" id="1454284at2"/>